<evidence type="ECO:0000256" key="1">
    <source>
        <dbReference type="ARBA" id="ARBA00001362"/>
    </source>
</evidence>
<evidence type="ECO:0000256" key="7">
    <source>
        <dbReference type="ARBA" id="ARBA00023049"/>
    </source>
</evidence>
<dbReference type="EMBL" id="FQUO01000002">
    <property type="protein sequence ID" value="SHE67875.1"/>
    <property type="molecule type" value="Genomic_DNA"/>
</dbReference>
<keyword evidence="6 9" id="KW-0224">Dipeptidase</keyword>
<dbReference type="Proteomes" id="UP000184368">
    <property type="component" value="Unassembled WGS sequence"/>
</dbReference>
<dbReference type="CDD" id="cd14840">
    <property type="entry name" value="D-Ala-D-Ala_dipeptidase_Aad"/>
    <property type="match status" value="1"/>
</dbReference>
<proteinExistence type="inferred from homology"/>
<feature type="binding site" evidence="9">
    <location>
        <position position="141"/>
    </location>
    <ligand>
        <name>Zn(2+)</name>
        <dbReference type="ChEBI" id="CHEBI:29105"/>
        <note>catalytic</note>
    </ligand>
</feature>
<keyword evidence="8" id="KW-0961">Cell wall biogenesis/degradation</keyword>
<feature type="binding site" evidence="9">
    <location>
        <position position="209"/>
    </location>
    <ligand>
        <name>Zn(2+)</name>
        <dbReference type="ChEBI" id="CHEBI:29105"/>
        <note>catalytic</note>
    </ligand>
</feature>
<evidence type="ECO:0000256" key="8">
    <source>
        <dbReference type="ARBA" id="ARBA00023316"/>
    </source>
</evidence>
<dbReference type="GO" id="GO:0006508">
    <property type="term" value="P:proteolysis"/>
    <property type="evidence" value="ECO:0007669"/>
    <property type="project" value="UniProtKB-KW"/>
</dbReference>
<dbReference type="AlphaFoldDB" id="A0A1M4VGE0"/>
<dbReference type="HAMAP" id="MF_01924">
    <property type="entry name" value="A_A_dipeptidase"/>
    <property type="match status" value="1"/>
</dbReference>
<keyword evidence="4 9" id="KW-0378">Hydrolase</keyword>
<reference evidence="10 11" key="1">
    <citation type="submission" date="2016-11" db="EMBL/GenBank/DDBJ databases">
        <authorList>
            <person name="Jaros S."/>
            <person name="Januszkiewicz K."/>
            <person name="Wedrychowicz H."/>
        </authorList>
    </citation>
    <scope>NUCLEOTIDE SEQUENCE [LARGE SCALE GENOMIC DNA]</scope>
    <source>
        <strain evidence="10 11">DSM 26897</strain>
    </source>
</reference>
<keyword evidence="7 9" id="KW-0482">Metalloprotease</keyword>
<keyword evidence="3 9" id="KW-0479">Metal-binding</keyword>
<accession>A0A1M4VGE0</accession>
<comment type="catalytic activity">
    <reaction evidence="1 9">
        <text>D-alanyl-D-alanine + H2O = 2 D-alanine</text>
        <dbReference type="Rhea" id="RHEA:20661"/>
        <dbReference type="ChEBI" id="CHEBI:15377"/>
        <dbReference type="ChEBI" id="CHEBI:57416"/>
        <dbReference type="ChEBI" id="CHEBI:57822"/>
        <dbReference type="EC" id="3.4.13.22"/>
    </reaction>
</comment>
<dbReference type="STRING" id="1302690.BUE76_12440"/>
<dbReference type="EC" id="3.4.13.22" evidence="9"/>
<feature type="site" description="Transition state stabilizer" evidence="9">
    <location>
        <position position="114"/>
    </location>
</feature>
<dbReference type="GO" id="GO:0160237">
    <property type="term" value="F:D-Ala-D-Ala dipeptidase activity"/>
    <property type="evidence" value="ECO:0007669"/>
    <property type="project" value="UniProtKB-EC"/>
</dbReference>
<evidence type="ECO:0000256" key="3">
    <source>
        <dbReference type="ARBA" id="ARBA00022723"/>
    </source>
</evidence>
<comment type="similarity">
    <text evidence="9">Belongs to the peptidase M15D family.</text>
</comment>
<feature type="active site" description="Proton donor/acceptor" evidence="9">
    <location>
        <position position="206"/>
    </location>
</feature>
<dbReference type="GO" id="GO:0008270">
    <property type="term" value="F:zinc ion binding"/>
    <property type="evidence" value="ECO:0007669"/>
    <property type="project" value="UniProtKB-UniRule"/>
</dbReference>
<keyword evidence="2 9" id="KW-0645">Protease</keyword>
<dbReference type="InterPro" id="IPR009045">
    <property type="entry name" value="Zn_M74/Hedgehog-like"/>
</dbReference>
<protein>
    <recommendedName>
        <fullName evidence="9">D-alanyl-D-alanine dipeptidase</fullName>
        <shortName evidence="9">D-Ala-D-Ala dipeptidase</shortName>
        <ecNumber evidence="9">3.4.13.22</ecNumber>
    </recommendedName>
</protein>
<sequence length="232" mass="25834">MNKGSVGFICGALLTIIAPFLTFAQGTKLLVVDKYKVYKRMVLADSVGKMVPIGTYDGIMYQPVYAGNNNFTGQRLYPKHHNTYLRMPAAKALLAIAATLKQQGYGIIIWDAYRPYTISKKMWGLVPDERYVANPAKGSGHNRGIAVDLTLYILDTGQELDMGTGFDNFTDSAHHGFKGLNAQQQANRNLLKKAMEEHGFTSLATEWWHYSWSGKTFPVLDLSFGQLAKLTD</sequence>
<evidence type="ECO:0000256" key="5">
    <source>
        <dbReference type="ARBA" id="ARBA00022833"/>
    </source>
</evidence>
<dbReference type="Gene3D" id="3.30.1380.10">
    <property type="match status" value="1"/>
</dbReference>
<dbReference type="PANTHER" id="PTHR43126">
    <property type="entry name" value="D-ALANYL-D-ALANINE DIPEPTIDASE"/>
    <property type="match status" value="1"/>
</dbReference>
<dbReference type="PANTHER" id="PTHR43126:SF1">
    <property type="entry name" value="D-ALANYL-D-ALANINE DIPEPTIDASE"/>
    <property type="match status" value="1"/>
</dbReference>
<dbReference type="SUPFAM" id="SSF55166">
    <property type="entry name" value="Hedgehog/DD-peptidase"/>
    <property type="match status" value="1"/>
</dbReference>
<feature type="binding site" evidence="9">
    <location>
        <position position="148"/>
    </location>
    <ligand>
        <name>Zn(2+)</name>
        <dbReference type="ChEBI" id="CHEBI:29105"/>
        <note>catalytic</note>
    </ligand>
</feature>
<gene>
    <name evidence="10" type="ORF">SAMN05444008_102254</name>
</gene>
<dbReference type="InterPro" id="IPR000755">
    <property type="entry name" value="A_A_dipeptidase"/>
</dbReference>
<evidence type="ECO:0000256" key="4">
    <source>
        <dbReference type="ARBA" id="ARBA00022801"/>
    </source>
</evidence>
<dbReference type="GO" id="GO:0008237">
    <property type="term" value="F:metallopeptidase activity"/>
    <property type="evidence" value="ECO:0007669"/>
    <property type="project" value="UniProtKB-KW"/>
</dbReference>
<evidence type="ECO:0000256" key="2">
    <source>
        <dbReference type="ARBA" id="ARBA00022670"/>
    </source>
</evidence>
<evidence type="ECO:0000256" key="9">
    <source>
        <dbReference type="HAMAP-Rule" id="MF_01924"/>
    </source>
</evidence>
<comment type="function">
    <text evidence="9">Catalyzes hydrolysis of the D-alanyl-D-alanine dipeptide.</text>
</comment>
<evidence type="ECO:0000313" key="11">
    <source>
        <dbReference type="Proteomes" id="UP000184368"/>
    </source>
</evidence>
<dbReference type="GO" id="GO:0071555">
    <property type="term" value="P:cell wall organization"/>
    <property type="evidence" value="ECO:0007669"/>
    <property type="project" value="UniProtKB-KW"/>
</dbReference>
<name>A0A1M4VGE0_9BACT</name>
<keyword evidence="11" id="KW-1185">Reference proteome</keyword>
<evidence type="ECO:0000313" key="10">
    <source>
        <dbReference type="EMBL" id="SHE67875.1"/>
    </source>
</evidence>
<keyword evidence="5 9" id="KW-0862">Zinc</keyword>
<comment type="cofactor">
    <cofactor evidence="9">
        <name>Zn(2+)</name>
        <dbReference type="ChEBI" id="CHEBI:29105"/>
    </cofactor>
    <text evidence="9">Binds 1 zinc ion per subunit.</text>
</comment>
<organism evidence="10 11">
    <name type="scientific">Cnuella takakiae</name>
    <dbReference type="NCBI Taxonomy" id="1302690"/>
    <lineage>
        <taxon>Bacteria</taxon>
        <taxon>Pseudomonadati</taxon>
        <taxon>Bacteroidota</taxon>
        <taxon>Chitinophagia</taxon>
        <taxon>Chitinophagales</taxon>
        <taxon>Chitinophagaceae</taxon>
        <taxon>Cnuella</taxon>
    </lineage>
</organism>
<dbReference type="Pfam" id="PF01427">
    <property type="entry name" value="Peptidase_M15"/>
    <property type="match status" value="1"/>
</dbReference>
<evidence type="ECO:0000256" key="6">
    <source>
        <dbReference type="ARBA" id="ARBA00022997"/>
    </source>
</evidence>